<protein>
    <submittedName>
        <fullName evidence="2">Uncharacterized protein</fullName>
    </submittedName>
</protein>
<accession>A0ABN0QRD7</accession>
<dbReference type="EMBL" id="JAOL01000164">
    <property type="protein sequence ID" value="EUA87259.1"/>
    <property type="molecule type" value="Genomic_DNA"/>
</dbReference>
<feature type="compositionally biased region" description="Basic and acidic residues" evidence="1">
    <location>
        <begin position="1"/>
        <end position="14"/>
    </location>
</feature>
<dbReference type="Proteomes" id="UP000020681">
    <property type="component" value="Unassembled WGS sequence"/>
</dbReference>
<feature type="region of interest" description="Disordered" evidence="1">
    <location>
        <begin position="1"/>
        <end position="26"/>
    </location>
</feature>
<reference evidence="2 3" key="1">
    <citation type="submission" date="2014-01" db="EMBL/GenBank/DDBJ databases">
        <authorList>
            <person name="Dobos K."/>
            <person name="Lenaerts A."/>
            <person name="Ordway D."/>
            <person name="DeGroote M.A."/>
            <person name="Parker T."/>
            <person name="Sizemore C."/>
            <person name="Tallon L.J."/>
            <person name="Sadzewicz L.K."/>
            <person name="Sengamalay N."/>
            <person name="Fraser C.M."/>
            <person name="Hine E."/>
            <person name="Shefchek K.A."/>
            <person name="Das S.P."/>
            <person name="Tettelin H."/>
        </authorList>
    </citation>
    <scope>NUCLEOTIDE SEQUENCE [LARGE SCALE GENOMIC DNA]</scope>
    <source>
        <strain evidence="2 3">Harvey</strain>
    </source>
</reference>
<proteinExistence type="predicted"/>
<keyword evidence="3" id="KW-1185">Reference proteome</keyword>
<evidence type="ECO:0000313" key="3">
    <source>
        <dbReference type="Proteomes" id="UP000020681"/>
    </source>
</evidence>
<gene>
    <name evidence="2" type="ORF">I551_6264</name>
</gene>
<comment type="caution">
    <text evidence="2">The sequence shown here is derived from an EMBL/GenBank/DDBJ whole genome shotgun (WGS) entry which is preliminary data.</text>
</comment>
<organism evidence="2 3">
    <name type="scientific">Mycobacterium ulcerans str. Harvey</name>
    <dbReference type="NCBI Taxonomy" id="1299332"/>
    <lineage>
        <taxon>Bacteria</taxon>
        <taxon>Bacillati</taxon>
        <taxon>Actinomycetota</taxon>
        <taxon>Actinomycetes</taxon>
        <taxon>Mycobacteriales</taxon>
        <taxon>Mycobacteriaceae</taxon>
        <taxon>Mycobacterium</taxon>
        <taxon>Mycobacterium ulcerans group</taxon>
    </lineage>
</organism>
<evidence type="ECO:0000313" key="2">
    <source>
        <dbReference type="EMBL" id="EUA87259.1"/>
    </source>
</evidence>
<name>A0ABN0QRD7_MYCUL</name>
<sequence>MDRKHCRTIAEHSARPTPLGRSSYWRGPGRIPMRSVTGGHHLLIPRVAANGEPADPSPPRPKVILNQHRMV</sequence>
<evidence type="ECO:0000256" key="1">
    <source>
        <dbReference type="SAM" id="MobiDB-lite"/>
    </source>
</evidence>